<dbReference type="CDD" id="cd11849">
    <property type="entry name" value="SH3_SPIN90"/>
    <property type="match status" value="1"/>
</dbReference>
<keyword evidence="6" id="KW-0677">Repeat</keyword>
<evidence type="ECO:0000256" key="22">
    <source>
        <dbReference type="SAM" id="MobiDB-lite"/>
    </source>
</evidence>
<feature type="compositionally biased region" description="Low complexity" evidence="22">
    <location>
        <begin position="193"/>
        <end position="230"/>
    </location>
</feature>
<dbReference type="GO" id="GO:0031966">
    <property type="term" value="C:mitochondrial membrane"/>
    <property type="evidence" value="ECO:0007669"/>
    <property type="project" value="UniProtKB-SubCell"/>
</dbReference>
<reference evidence="25 26" key="1">
    <citation type="submission" date="2024-04" db="EMBL/GenBank/DDBJ databases">
        <authorList>
            <person name="Waldvogel A.-M."/>
            <person name="Schoenle A."/>
        </authorList>
    </citation>
    <scope>NUCLEOTIDE SEQUENCE [LARGE SCALE GENOMIC DNA]</scope>
</reference>
<dbReference type="InterPro" id="IPR016024">
    <property type="entry name" value="ARM-type_fold"/>
</dbReference>
<comment type="function">
    <text evidence="16">Mediates the electroneutral exchange of acylcarnitines (O-acyl-(R)-carnitine or L-acylcarnitine) of different acyl chain lengths (ranging from O-acetyl-(R)-carnitine to long-chain O-acyl-(R)-carnitines) with free carnitine ((R)-carnitine or L-carnitine) across the mitochondrial inner membrane, via a ping-pong mechanism. Key player in the mitochondrial oxidation pathway, it translocates the fatty acids in the form of acylcarnitines into the mitochondrial matrix, where the carnitine palmitoyltransferase 2 (CPT-2) activates them to undergo fatty acid beta-oxidation. Catalyzes the unidirectional transport (uniport) of carnitine at lower rates than the antiport (exchange).</text>
</comment>
<dbReference type="AlphaFoldDB" id="A0AAV2M7H1"/>
<comment type="subcellular location">
    <subcellularLocation>
        <location evidence="1">Mitochondrion membrane</location>
        <topology evidence="1">Multi-pass membrane protein</topology>
    </subcellularLocation>
</comment>
<dbReference type="InterPro" id="IPR018556">
    <property type="entry name" value="SPIN90/Ldb17_LRD"/>
</dbReference>
<name>A0AAV2M7H1_KNICA</name>
<accession>A0AAV2M7H1</accession>
<dbReference type="PANTHER" id="PTHR13357:SF1">
    <property type="entry name" value="NCK-INTERACTING PROTEIN WITH SH3 DOMAIN"/>
    <property type="match status" value="1"/>
</dbReference>
<evidence type="ECO:0000256" key="4">
    <source>
        <dbReference type="ARBA" id="ARBA00022448"/>
    </source>
</evidence>
<evidence type="ECO:0000256" key="11">
    <source>
        <dbReference type="ARBA" id="ARBA00051539"/>
    </source>
</evidence>
<feature type="transmembrane region" description="Helical" evidence="23">
    <location>
        <begin position="809"/>
        <end position="829"/>
    </location>
</feature>
<evidence type="ECO:0000256" key="14">
    <source>
        <dbReference type="ARBA" id="ARBA00052075"/>
    </source>
</evidence>
<evidence type="ECO:0000313" key="26">
    <source>
        <dbReference type="Proteomes" id="UP001497482"/>
    </source>
</evidence>
<evidence type="ECO:0000256" key="8">
    <source>
        <dbReference type="ARBA" id="ARBA00023128"/>
    </source>
</evidence>
<dbReference type="SMART" id="SM00326">
    <property type="entry name" value="SH3"/>
    <property type="match status" value="1"/>
</dbReference>
<dbReference type="FunFam" id="1.50.40.10:FF:000051">
    <property type="entry name" value="Mitochondrial carnitine/acylcarnitine carrier protein"/>
    <property type="match status" value="1"/>
</dbReference>
<evidence type="ECO:0000256" key="9">
    <source>
        <dbReference type="ARBA" id="ARBA00023136"/>
    </source>
</evidence>
<evidence type="ECO:0000256" key="10">
    <source>
        <dbReference type="ARBA" id="ARBA00050669"/>
    </source>
</evidence>
<dbReference type="Pfam" id="PF14604">
    <property type="entry name" value="SH3_9"/>
    <property type="match status" value="1"/>
</dbReference>
<comment type="catalytic activity">
    <reaction evidence="12">
        <text>(R)-carnitine(in) = (R)-carnitine(out)</text>
        <dbReference type="Rhea" id="RHEA:34959"/>
        <dbReference type="ChEBI" id="CHEBI:16347"/>
    </reaction>
</comment>
<dbReference type="SUPFAM" id="SSF50044">
    <property type="entry name" value="SH3-domain"/>
    <property type="match status" value="1"/>
</dbReference>
<keyword evidence="9 21" id="KW-0472">Membrane</keyword>
<proteinExistence type="inferred from homology"/>
<evidence type="ECO:0000256" key="23">
    <source>
        <dbReference type="SAM" id="Phobius"/>
    </source>
</evidence>
<keyword evidence="7 23" id="KW-1133">Transmembrane helix</keyword>
<keyword evidence="8" id="KW-0496">Mitochondrion</keyword>
<dbReference type="PROSITE" id="PS50002">
    <property type="entry name" value="SH3"/>
    <property type="match status" value="1"/>
</dbReference>
<comment type="catalytic activity">
    <reaction evidence="14">
        <text>O-hexadecanoyl-(R)-carnitine(in) + (R)-carnitine(out) = O-hexadecanoyl-(R)-carnitine(out) + (R)-carnitine(in)</text>
        <dbReference type="Rhea" id="RHEA:49916"/>
        <dbReference type="ChEBI" id="CHEBI:16347"/>
        <dbReference type="ChEBI" id="CHEBI:17490"/>
    </reaction>
</comment>
<evidence type="ECO:0000256" key="15">
    <source>
        <dbReference type="ARBA" id="ARBA00052158"/>
    </source>
</evidence>
<evidence type="ECO:0000256" key="20">
    <source>
        <dbReference type="PROSITE-ProRule" id="PRU00192"/>
    </source>
</evidence>
<dbReference type="InterPro" id="IPR035514">
    <property type="entry name" value="SPIN90_SH3"/>
</dbReference>
<dbReference type="PROSITE" id="PS50920">
    <property type="entry name" value="SOLCAR"/>
    <property type="match status" value="3"/>
</dbReference>
<evidence type="ECO:0000256" key="1">
    <source>
        <dbReference type="ARBA" id="ARBA00004225"/>
    </source>
</evidence>
<comment type="catalytic activity">
    <reaction evidence="10">
        <text>O-acetyl-(R)-carnitine(in) + (R)-carnitine(out) = O-acetyl-(R)-carnitine(out) + (R)-carnitine(in)</text>
        <dbReference type="Rhea" id="RHEA:49908"/>
        <dbReference type="ChEBI" id="CHEBI:16347"/>
        <dbReference type="ChEBI" id="CHEBI:57589"/>
    </reaction>
</comment>
<dbReference type="PANTHER" id="PTHR13357">
    <property type="entry name" value="SH3 ADAPTER PROTEIN SPIN90 NCK INTERACTING PROTEIN WITH SH3 DOMAIN"/>
    <property type="match status" value="1"/>
</dbReference>
<dbReference type="Pfam" id="PF00153">
    <property type="entry name" value="Mito_carr"/>
    <property type="match status" value="3"/>
</dbReference>
<keyword evidence="4" id="KW-0813">Transport</keyword>
<dbReference type="Proteomes" id="UP001497482">
    <property type="component" value="Chromosome 6"/>
</dbReference>
<evidence type="ECO:0000259" key="24">
    <source>
        <dbReference type="PROSITE" id="PS50002"/>
    </source>
</evidence>
<evidence type="ECO:0000256" key="2">
    <source>
        <dbReference type="ARBA" id="ARBA00006375"/>
    </source>
</evidence>
<dbReference type="Gene3D" id="1.50.40.10">
    <property type="entry name" value="Mitochondrial carrier domain"/>
    <property type="match status" value="2"/>
</dbReference>
<comment type="similarity">
    <text evidence="2">Belongs to the mitochondrial carrier (TC 2.A.29) family.</text>
</comment>
<feature type="repeat" description="Solcar" evidence="21">
    <location>
        <begin position="842"/>
        <end position="931"/>
    </location>
</feature>
<evidence type="ECO:0000256" key="3">
    <source>
        <dbReference type="ARBA" id="ARBA00022443"/>
    </source>
</evidence>
<evidence type="ECO:0000256" key="6">
    <source>
        <dbReference type="ARBA" id="ARBA00022737"/>
    </source>
</evidence>
<dbReference type="SUPFAM" id="SSF48371">
    <property type="entry name" value="ARM repeat"/>
    <property type="match status" value="1"/>
</dbReference>
<dbReference type="InterPro" id="IPR001452">
    <property type="entry name" value="SH3_domain"/>
</dbReference>
<dbReference type="Pfam" id="PF09431">
    <property type="entry name" value="SPIN90_LRD"/>
    <property type="match status" value="1"/>
</dbReference>
<feature type="compositionally biased region" description="Low complexity" evidence="22">
    <location>
        <begin position="109"/>
        <end position="129"/>
    </location>
</feature>
<evidence type="ECO:0000313" key="25">
    <source>
        <dbReference type="EMBL" id="CAL1609298.1"/>
    </source>
</evidence>
<comment type="catalytic activity">
    <reaction evidence="11">
        <text>O-propanoyl-(R)-carnitine(in) + (R)-carnitine(out) = O-propanoyl-(R)-carnitine(out) + (R)-carnitine(in)</text>
        <dbReference type="Rhea" id="RHEA:49912"/>
        <dbReference type="ChEBI" id="CHEBI:16347"/>
        <dbReference type="ChEBI" id="CHEBI:53210"/>
    </reaction>
</comment>
<evidence type="ECO:0000256" key="13">
    <source>
        <dbReference type="ARBA" id="ARBA00051608"/>
    </source>
</evidence>
<evidence type="ECO:0000256" key="17">
    <source>
        <dbReference type="ARBA" id="ARBA00070372"/>
    </source>
</evidence>
<comment type="catalytic activity">
    <reaction evidence="13">
        <text>an O-acyl-(R)-carnitine(in) + (R)-carnitine(out) = an O-acyl-(R)-carnitine(out) + (R)-carnitine(in)</text>
        <dbReference type="Rhea" id="RHEA:49924"/>
        <dbReference type="ChEBI" id="CHEBI:16347"/>
        <dbReference type="ChEBI" id="CHEBI:75659"/>
    </reaction>
</comment>
<dbReference type="Gene3D" id="2.30.30.40">
    <property type="entry name" value="SH3 Domains"/>
    <property type="match status" value="1"/>
</dbReference>
<feature type="transmembrane region" description="Helical" evidence="23">
    <location>
        <begin position="841"/>
        <end position="863"/>
    </location>
</feature>
<dbReference type="InterPro" id="IPR030125">
    <property type="entry name" value="SPIN90/Ldb17"/>
</dbReference>
<evidence type="ECO:0000256" key="12">
    <source>
        <dbReference type="ARBA" id="ARBA00051543"/>
    </source>
</evidence>
<feature type="repeat" description="Solcar" evidence="21">
    <location>
        <begin position="942"/>
        <end position="1028"/>
    </location>
</feature>
<dbReference type="InterPro" id="IPR023395">
    <property type="entry name" value="MCP_dom_sf"/>
</dbReference>
<dbReference type="InterPro" id="IPR036028">
    <property type="entry name" value="SH3-like_dom_sf"/>
</dbReference>
<evidence type="ECO:0000256" key="21">
    <source>
        <dbReference type="PROSITE-ProRule" id="PRU00282"/>
    </source>
</evidence>
<feature type="compositionally biased region" description="Low complexity" evidence="22">
    <location>
        <begin position="249"/>
        <end position="261"/>
    </location>
</feature>
<feature type="compositionally biased region" description="Pro residues" evidence="22">
    <location>
        <begin position="262"/>
        <end position="271"/>
    </location>
</feature>
<comment type="catalytic activity">
    <reaction evidence="15">
        <text>O-octanoyl-(R)-carnitine(in) + (R)-carnitine(out) = O-octanoyl-(R)-carnitine(out) + (R)-carnitine(in)</text>
        <dbReference type="Rhea" id="RHEA:49920"/>
        <dbReference type="ChEBI" id="CHEBI:16347"/>
        <dbReference type="ChEBI" id="CHEBI:18102"/>
    </reaction>
</comment>
<feature type="domain" description="SH3" evidence="24">
    <location>
        <begin position="1"/>
        <end position="58"/>
    </location>
</feature>
<dbReference type="SUPFAM" id="SSF103506">
    <property type="entry name" value="Mitochondrial carrier"/>
    <property type="match status" value="1"/>
</dbReference>
<gene>
    <name evidence="25" type="ORF">KC01_LOCUS36072</name>
</gene>
<keyword evidence="5 21" id="KW-0812">Transmembrane</keyword>
<keyword evidence="3 20" id="KW-0728">SH3 domain</keyword>
<evidence type="ECO:0000256" key="7">
    <source>
        <dbReference type="ARBA" id="ARBA00022989"/>
    </source>
</evidence>
<dbReference type="InterPro" id="IPR018108">
    <property type="entry name" value="MCP_transmembrane"/>
</dbReference>
<evidence type="ECO:0000256" key="19">
    <source>
        <dbReference type="ARBA" id="ARBA00080627"/>
    </source>
</evidence>
<dbReference type="GO" id="GO:0071933">
    <property type="term" value="F:Arp2/3 complex binding"/>
    <property type="evidence" value="ECO:0007669"/>
    <property type="project" value="TreeGrafter"/>
</dbReference>
<keyword evidence="26" id="KW-1185">Reference proteome</keyword>
<feature type="compositionally biased region" description="Pro residues" evidence="22">
    <location>
        <begin position="231"/>
        <end position="248"/>
    </location>
</feature>
<feature type="repeat" description="Solcar" evidence="21">
    <location>
        <begin position="742"/>
        <end position="833"/>
    </location>
</feature>
<evidence type="ECO:0000256" key="5">
    <source>
        <dbReference type="ARBA" id="ARBA00022692"/>
    </source>
</evidence>
<organism evidence="25 26">
    <name type="scientific">Knipowitschia caucasica</name>
    <name type="common">Caucasian dwarf goby</name>
    <name type="synonym">Pomatoschistus caucasicus</name>
    <dbReference type="NCBI Taxonomy" id="637954"/>
    <lineage>
        <taxon>Eukaryota</taxon>
        <taxon>Metazoa</taxon>
        <taxon>Chordata</taxon>
        <taxon>Craniata</taxon>
        <taxon>Vertebrata</taxon>
        <taxon>Euteleostomi</taxon>
        <taxon>Actinopterygii</taxon>
        <taxon>Neopterygii</taxon>
        <taxon>Teleostei</taxon>
        <taxon>Neoteleostei</taxon>
        <taxon>Acanthomorphata</taxon>
        <taxon>Gobiaria</taxon>
        <taxon>Gobiiformes</taxon>
        <taxon>Gobioidei</taxon>
        <taxon>Gobiidae</taxon>
        <taxon>Gobiinae</taxon>
        <taxon>Knipowitschia</taxon>
    </lineage>
</organism>
<protein>
    <recommendedName>
        <fullName evidence="17">Mitochondrial carnitine/acylcarnitine carrier protein</fullName>
    </recommendedName>
    <alternativeName>
        <fullName evidence="19">Carnitine/acylcarnitine translocase</fullName>
    </alternativeName>
    <alternativeName>
        <fullName evidence="18">Solute carrier family 25 member 20</fullName>
    </alternativeName>
</protein>
<dbReference type="EMBL" id="OZ035828">
    <property type="protein sequence ID" value="CAL1609298.1"/>
    <property type="molecule type" value="Genomic_DNA"/>
</dbReference>
<dbReference type="GO" id="GO:0006897">
    <property type="term" value="P:endocytosis"/>
    <property type="evidence" value="ECO:0007669"/>
    <property type="project" value="TreeGrafter"/>
</dbReference>
<dbReference type="FunFam" id="1.50.40.10:FF:000040">
    <property type="entry name" value="mitochondrial carnitine/acylcarnitine carrier protein"/>
    <property type="match status" value="1"/>
</dbReference>
<feature type="region of interest" description="Disordered" evidence="22">
    <location>
        <begin position="103"/>
        <end position="302"/>
    </location>
</feature>
<evidence type="ECO:0000256" key="18">
    <source>
        <dbReference type="ARBA" id="ARBA00076488"/>
    </source>
</evidence>
<evidence type="ECO:0000256" key="16">
    <source>
        <dbReference type="ARBA" id="ARBA00056740"/>
    </source>
</evidence>
<sequence>MYRSLYAFRSTEPNSLHFSAGESFLILERSNKHWWLGSRCCSGETGFVPSSYIEKIEAPEQDEVLQSIDQAIEGIHNVALKNGGKYNLEQRDVLQKLIHHRKETLARRSSSSASNRSGIPSSSSEISLSQTPNPPNGLNREYGRQGSMPLSGSMDNMQGEHGFYQVPPQPRRAAPIVPPEKRDISRRPEPEVPSRGSSLPPSPAPSMSSASLESAHSLVSSEVSLPSVSSTPPPPVPSRVKAPPPPDVLPSDSSAPGKKSPAPQPPQPSQPPQAKADTDNDWPVAPPSIAESPPGSPAMSRAKTVSMTIGPELIELVRKNTGLSYELSRVAVGIVVGHLQTALPQASSALEQVLLSLVESKDFSAALPQGQVCHDEQRLEVIFSDLTRHGEDSQQRSWALHEDHALIACYLEELLKILTDADPEVCKRMCKTNRCENVISLVTYYQMEHRVSLRLLLLKVFGAMCSLDAALISTLLNSILPMELARDLQTDKQEHQKMCYTALVLTMIFSMGEQVPYHHYEHLNNEFVQFLLDVVEDGLPSDPTEQLPDIFLNLLLSFNLHHTSPSNNVIMQEITKKNVKILTEKVVLLLNRGDDPVCMFTHTPPAPHSVLKFLQDVFASKDTSEIFYHTDMMVMIDIAVRQISDLSPGDKLRMEYLSLMHSIIRSTDYLTHQHRLSDLQGALQRILREEEDPKEDEGSATAKQMDKLIVLAESSPECWQIANPSEEKTYTLANMSKQPQPISPLKNFFAGGFGGICLVVAGHPLDTIKVRLQTQPKPKPGESLVYAGTIDCFKKTLAKEGVKGLYKGMAAPIIGVTPMFAVCFFGFGLGKKLQQKTPDDILTYPQLFAAGMLSGIFTTAIMAPGERIKCLLQIQAASGQPVKYNGPMDCVKQLYKESGIRGIYKGTALTLMRDVPASGMYFMSYEWLKNLLTPPGRSPSDLSIPSVLFAGGMAGIFNWAVAIPPDVLKSRFQTAPEGKYPNGFRDVLRELIREEGIGSLYKGFNAVMLRAFPANAACFLGFEMAMKFLNWLAPNL</sequence>
<feature type="compositionally biased region" description="Basic and acidic residues" evidence="22">
    <location>
        <begin position="179"/>
        <end position="192"/>
    </location>
</feature>